<name>A0ABU6R9S9_9FABA</name>
<reference evidence="2 3" key="1">
    <citation type="journal article" date="2023" name="Plants (Basel)">
        <title>Bridging the Gap: Combining Genomics and Transcriptomics Approaches to Understand Stylosanthes scabra, an Orphan Legume from the Brazilian Caatinga.</title>
        <authorList>
            <person name="Ferreira-Neto J.R.C."/>
            <person name="da Silva M.D."/>
            <person name="Binneck E."/>
            <person name="de Melo N.F."/>
            <person name="da Silva R.H."/>
            <person name="de Melo A.L.T.M."/>
            <person name="Pandolfi V."/>
            <person name="Bustamante F.O."/>
            <person name="Brasileiro-Vidal A.C."/>
            <person name="Benko-Iseppon A.M."/>
        </authorList>
    </citation>
    <scope>NUCLEOTIDE SEQUENCE [LARGE SCALE GENOMIC DNA]</scope>
    <source>
        <tissue evidence="2">Leaves</tissue>
    </source>
</reference>
<proteinExistence type="inferred from homology"/>
<dbReference type="PANTHER" id="PTHR12161:SF14">
    <property type="entry name" value="REGULATOR OF VPS4 ACTIVITY IN THE MVB PATHWAY PROTEIN"/>
    <property type="match status" value="1"/>
</dbReference>
<evidence type="ECO:0000256" key="1">
    <source>
        <dbReference type="ARBA" id="ARBA00005536"/>
    </source>
</evidence>
<dbReference type="Gene3D" id="1.20.1260.60">
    <property type="entry name" value="Vacuolar protein sorting-associated protein Ist1"/>
    <property type="match status" value="1"/>
</dbReference>
<dbReference type="InterPro" id="IPR005061">
    <property type="entry name" value="Ist1"/>
</dbReference>
<dbReference type="Proteomes" id="UP001341840">
    <property type="component" value="Unassembled WGS sequence"/>
</dbReference>
<dbReference type="InterPro" id="IPR042277">
    <property type="entry name" value="IST1-like"/>
</dbReference>
<dbReference type="Pfam" id="PF03398">
    <property type="entry name" value="Ist1"/>
    <property type="match status" value="1"/>
</dbReference>
<protein>
    <submittedName>
        <fullName evidence="2">Uncharacterized protein</fullName>
    </submittedName>
</protein>
<organism evidence="2 3">
    <name type="scientific">Stylosanthes scabra</name>
    <dbReference type="NCBI Taxonomy" id="79078"/>
    <lineage>
        <taxon>Eukaryota</taxon>
        <taxon>Viridiplantae</taxon>
        <taxon>Streptophyta</taxon>
        <taxon>Embryophyta</taxon>
        <taxon>Tracheophyta</taxon>
        <taxon>Spermatophyta</taxon>
        <taxon>Magnoliopsida</taxon>
        <taxon>eudicotyledons</taxon>
        <taxon>Gunneridae</taxon>
        <taxon>Pentapetalae</taxon>
        <taxon>rosids</taxon>
        <taxon>fabids</taxon>
        <taxon>Fabales</taxon>
        <taxon>Fabaceae</taxon>
        <taxon>Papilionoideae</taxon>
        <taxon>50 kb inversion clade</taxon>
        <taxon>dalbergioids sensu lato</taxon>
        <taxon>Dalbergieae</taxon>
        <taxon>Pterocarpus clade</taxon>
        <taxon>Stylosanthes</taxon>
    </lineage>
</organism>
<comment type="similarity">
    <text evidence="1">Belongs to the IST1 family.</text>
</comment>
<evidence type="ECO:0000313" key="2">
    <source>
        <dbReference type="EMBL" id="MED6120705.1"/>
    </source>
</evidence>
<accession>A0ABU6R9S9</accession>
<comment type="caution">
    <text evidence="2">The sequence shown here is derived from an EMBL/GenBank/DDBJ whole genome shotgun (WGS) entry which is preliminary data.</text>
</comment>
<dbReference type="EMBL" id="JASCZI010030290">
    <property type="protein sequence ID" value="MED6120705.1"/>
    <property type="molecule type" value="Genomic_DNA"/>
</dbReference>
<evidence type="ECO:0000313" key="3">
    <source>
        <dbReference type="Proteomes" id="UP001341840"/>
    </source>
</evidence>
<sequence>MFDGLLGRGFSAKCKSLIKQTKNRIDVIRRKRKATEKFLKRDIADLLANLLEDNAYNRAEGLIAELTMSSCYDFIEQSCDFVLKHLSVLQKLSFVMCTTLDYDMGDGELSKQAPTKYSNAPNNIS</sequence>
<gene>
    <name evidence="2" type="ORF">PIB30_023470</name>
</gene>
<dbReference type="PANTHER" id="PTHR12161">
    <property type="entry name" value="IST1 FAMILY MEMBER"/>
    <property type="match status" value="1"/>
</dbReference>
<keyword evidence="3" id="KW-1185">Reference proteome</keyword>